<evidence type="ECO:0000313" key="3">
    <source>
        <dbReference type="EMBL" id="GMI30283.1"/>
    </source>
</evidence>
<name>A0A9W7G2E7_9STRA</name>
<evidence type="ECO:0000259" key="2">
    <source>
        <dbReference type="SMART" id="SM00839"/>
    </source>
</evidence>
<dbReference type="PANTHER" id="PTHR42722:SF1">
    <property type="entry name" value="VALINE DEHYDROGENASE"/>
    <property type="match status" value="1"/>
</dbReference>
<evidence type="ECO:0000313" key="4">
    <source>
        <dbReference type="Proteomes" id="UP001165082"/>
    </source>
</evidence>
<comment type="similarity">
    <text evidence="1">Belongs to the Glu/Leu/Phe/Val dehydrogenases family.</text>
</comment>
<protein>
    <recommendedName>
        <fullName evidence="2">Glutamate/phenylalanine/leucine/valine/L-tryptophan dehydrogenase C-terminal domain-containing protein</fullName>
    </recommendedName>
</protein>
<dbReference type="InterPro" id="IPR036291">
    <property type="entry name" value="NAD(P)-bd_dom_sf"/>
</dbReference>
<dbReference type="EMBL" id="BRXZ01008739">
    <property type="protein sequence ID" value="GMI30283.1"/>
    <property type="molecule type" value="Genomic_DNA"/>
</dbReference>
<dbReference type="InterPro" id="IPR006096">
    <property type="entry name" value="Glu/Leu/Phe/Val/Trp_DH_C"/>
</dbReference>
<proteinExistence type="inferred from homology"/>
<dbReference type="OrthoDB" id="424974at2759"/>
<sequence>MRLLSYPDQTSAIADAVRLAEGMTRKHNCYNTGFSGAKLVVHCGGGVTPKSVDRLALMEDCADALEALRGAVWTGCDLNTTGSDMDMLVSLTPYVLAGLGSSVDTNVATAMTTIGSILGVAEAEGLDLSEQTFMVQGCGKVGSHVARSLAALGAKDVHTCDAVPSRAIIPGCTPLPPGSRWHSVPVDFLVPCGNSLAIDRVALSGMSSPMSGGGRPPRYVVGAANQPYASGEVRDEMDKMGALHVPESISSGGAIMADAIEWAHPELYREVEPELVYGWIRDLSRAKSSELVVRAEGEALNVRRVVEGVYEGEDTVPVGMRFPEWMRENGHEVETAEAKDGD</sequence>
<dbReference type="SUPFAM" id="SSF51735">
    <property type="entry name" value="NAD(P)-binding Rossmann-fold domains"/>
    <property type="match status" value="1"/>
</dbReference>
<dbReference type="PANTHER" id="PTHR42722">
    <property type="entry name" value="LEUCINE DEHYDROGENASE"/>
    <property type="match status" value="1"/>
</dbReference>
<keyword evidence="4" id="KW-1185">Reference proteome</keyword>
<dbReference type="Gene3D" id="3.40.50.720">
    <property type="entry name" value="NAD(P)-binding Rossmann-like Domain"/>
    <property type="match status" value="2"/>
</dbReference>
<organism evidence="3 4">
    <name type="scientific">Triparma retinervis</name>
    <dbReference type="NCBI Taxonomy" id="2557542"/>
    <lineage>
        <taxon>Eukaryota</taxon>
        <taxon>Sar</taxon>
        <taxon>Stramenopiles</taxon>
        <taxon>Ochrophyta</taxon>
        <taxon>Bolidophyceae</taxon>
        <taxon>Parmales</taxon>
        <taxon>Triparmaceae</taxon>
        <taxon>Triparma</taxon>
    </lineage>
</organism>
<dbReference type="InterPro" id="IPR016211">
    <property type="entry name" value="Glu/Phe/Leu/Val/Trp_DH_bac/arc"/>
</dbReference>
<gene>
    <name evidence="3" type="ORF">TrRE_jg8677</name>
</gene>
<dbReference type="Proteomes" id="UP001165082">
    <property type="component" value="Unassembled WGS sequence"/>
</dbReference>
<dbReference type="Gene3D" id="3.40.50.10860">
    <property type="entry name" value="Leucine Dehydrogenase, chain A, domain 1"/>
    <property type="match status" value="1"/>
</dbReference>
<dbReference type="SUPFAM" id="SSF53223">
    <property type="entry name" value="Aminoacid dehydrogenase-like, N-terminal domain"/>
    <property type="match status" value="1"/>
</dbReference>
<dbReference type="GO" id="GO:0006520">
    <property type="term" value="P:amino acid metabolic process"/>
    <property type="evidence" value="ECO:0007669"/>
    <property type="project" value="InterPro"/>
</dbReference>
<accession>A0A9W7G2E7</accession>
<reference evidence="3" key="1">
    <citation type="submission" date="2022-07" db="EMBL/GenBank/DDBJ databases">
        <title>Genome analysis of Parmales, a sister group of diatoms, reveals the evolutionary specialization of diatoms from phago-mixotrophs to photoautotrophs.</title>
        <authorList>
            <person name="Ban H."/>
            <person name="Sato S."/>
            <person name="Yoshikawa S."/>
            <person name="Kazumasa Y."/>
            <person name="Nakamura Y."/>
            <person name="Ichinomiya M."/>
            <person name="Saitoh K."/>
            <person name="Sato N."/>
            <person name="Blanc-Mathieu R."/>
            <person name="Endo H."/>
            <person name="Kuwata A."/>
            <person name="Ogata H."/>
        </authorList>
    </citation>
    <scope>NUCLEOTIDE SEQUENCE</scope>
</reference>
<dbReference type="SMART" id="SM00839">
    <property type="entry name" value="ELFV_dehydrog"/>
    <property type="match status" value="1"/>
</dbReference>
<feature type="domain" description="Glutamate/phenylalanine/leucine/valine/L-tryptophan dehydrogenase C-terminal" evidence="2">
    <location>
        <begin position="106"/>
        <end position="312"/>
    </location>
</feature>
<dbReference type="GO" id="GO:0016639">
    <property type="term" value="F:oxidoreductase activity, acting on the CH-NH2 group of donors, NAD or NADP as acceptor"/>
    <property type="evidence" value="ECO:0007669"/>
    <property type="project" value="InterPro"/>
</dbReference>
<evidence type="ECO:0000256" key="1">
    <source>
        <dbReference type="ARBA" id="ARBA00006382"/>
    </source>
</evidence>
<comment type="caution">
    <text evidence="3">The sequence shown here is derived from an EMBL/GenBank/DDBJ whole genome shotgun (WGS) entry which is preliminary data.</text>
</comment>
<dbReference type="InterPro" id="IPR046346">
    <property type="entry name" value="Aminoacid_DH-like_N_sf"/>
</dbReference>
<dbReference type="AlphaFoldDB" id="A0A9W7G2E7"/>